<dbReference type="OrthoDB" id="10339409at2759"/>
<evidence type="ECO:0000313" key="4">
    <source>
        <dbReference type="Proteomes" id="UP000230605"/>
    </source>
</evidence>
<protein>
    <submittedName>
        <fullName evidence="2">Uncharacterized protein</fullName>
    </submittedName>
</protein>
<keyword evidence="1" id="KW-0812">Transmembrane</keyword>
<reference evidence="2 4" key="1">
    <citation type="submission" date="2015-10" db="EMBL/GenBank/DDBJ databases">
        <title>The cercosporin biosynthetic gene cluster was horizontally transferred to several fungal lineages and shown to be expanded in Cercospora beticola based on microsynteny with recipient genomes.</title>
        <authorList>
            <person name="De Jonge R."/>
            <person name="Ebert M.K."/>
            <person name="Suttle J.C."/>
            <person name="Jurick Ii W.M."/>
            <person name="Secor G.A."/>
            <person name="Thomma B.P."/>
            <person name="Van De Peer Y."/>
            <person name="Bolton M.D."/>
        </authorList>
    </citation>
    <scope>NUCLEOTIDE SEQUENCE [LARGE SCALE GENOMIC DNA]</scope>
    <source>
        <strain evidence="2 4">09-40</strain>
    </source>
</reference>
<name>A0A2G5HTF6_CERBT</name>
<evidence type="ECO:0000256" key="1">
    <source>
        <dbReference type="SAM" id="Phobius"/>
    </source>
</evidence>
<keyword evidence="1" id="KW-1133">Transmembrane helix</keyword>
<evidence type="ECO:0000313" key="3">
    <source>
        <dbReference type="EMBL" id="WPB07357.1"/>
    </source>
</evidence>
<sequence length="292" mass="32510">MPMPLHDDFSSGGWLTNPAQIVTEPRVEASEVIATLSHWLTHGTKPDDKMLALAWYQDEKQEQAVKQLFKWLGCAAVVAGSPDGEVTEEDFVHLIKFALLGAGFFIMRVEFHEKNIRDRYMSITRDRSVNTNIKTKDKDHHKQQHALDSLLRDRFKSLIDRPITSRSELASLTKFENANHELVASLLKDTESCLQDLDKVLQTETAALRRSLMLAEQDTAPDGHRATPQLLLGPCVEKSAAESKIKSSPEVQRVQQAPVVADAKPKTKSTGLSSGSVLMMMLLLVAVLVFLA</sequence>
<accession>A0A2G5HTF6</accession>
<reference evidence="3 5" key="2">
    <citation type="submission" date="2023-09" db="EMBL/GenBank/DDBJ databases">
        <title>Complete-Gapless Cercospora beticola genome.</title>
        <authorList>
            <person name="Wyatt N.A."/>
            <person name="Spanner R.E."/>
            <person name="Bolton M.D."/>
        </authorList>
    </citation>
    <scope>NUCLEOTIDE SEQUENCE [LARGE SCALE GENOMIC DNA]</scope>
    <source>
        <strain evidence="3">Cb09-40</strain>
    </source>
</reference>
<evidence type="ECO:0000313" key="2">
    <source>
        <dbReference type="EMBL" id="PIA95806.1"/>
    </source>
</evidence>
<keyword evidence="1" id="KW-0472">Membrane</keyword>
<keyword evidence="5" id="KW-1185">Reference proteome</keyword>
<feature type="transmembrane region" description="Helical" evidence="1">
    <location>
        <begin position="272"/>
        <end position="291"/>
    </location>
</feature>
<gene>
    <name evidence="2" type="ORF">CB0940_10631</name>
    <name evidence="3" type="ORF">RHO25_012018</name>
</gene>
<dbReference type="Proteomes" id="UP001302367">
    <property type="component" value="Chromosome 8"/>
</dbReference>
<proteinExistence type="predicted"/>
<dbReference type="EMBL" id="CP134191">
    <property type="protein sequence ID" value="WPB07357.1"/>
    <property type="molecule type" value="Genomic_DNA"/>
</dbReference>
<organism evidence="2 4">
    <name type="scientific">Cercospora beticola</name>
    <name type="common">Sugarbeet leaf spot fungus</name>
    <dbReference type="NCBI Taxonomy" id="122368"/>
    <lineage>
        <taxon>Eukaryota</taxon>
        <taxon>Fungi</taxon>
        <taxon>Dikarya</taxon>
        <taxon>Ascomycota</taxon>
        <taxon>Pezizomycotina</taxon>
        <taxon>Dothideomycetes</taxon>
        <taxon>Dothideomycetidae</taxon>
        <taxon>Mycosphaerellales</taxon>
        <taxon>Mycosphaerellaceae</taxon>
        <taxon>Cercospora</taxon>
    </lineage>
</organism>
<evidence type="ECO:0000313" key="5">
    <source>
        <dbReference type="Proteomes" id="UP001302367"/>
    </source>
</evidence>
<dbReference type="Proteomes" id="UP000230605">
    <property type="component" value="Chromosome 8"/>
</dbReference>
<dbReference type="AlphaFoldDB" id="A0A2G5HTF6"/>
<dbReference type="EMBL" id="LKMD01000103">
    <property type="protein sequence ID" value="PIA95806.1"/>
    <property type="molecule type" value="Genomic_DNA"/>
</dbReference>